<protein>
    <submittedName>
        <fullName evidence="2">UDP-2,4-diacetamido-2,4, 6-trideoxy-beta-L-altropyranose hydrolase</fullName>
        <ecNumber evidence="2">3.6.1.57</ecNumber>
    </submittedName>
</protein>
<dbReference type="InterPro" id="IPR020023">
    <property type="entry name" value="PseG"/>
</dbReference>
<dbReference type="Gene3D" id="3.40.50.11190">
    <property type="match status" value="1"/>
</dbReference>
<dbReference type="RefSeq" id="WP_272751301.1">
    <property type="nucleotide sequence ID" value="NZ_JAQQLF010000007.1"/>
</dbReference>
<keyword evidence="3" id="KW-1185">Reference proteome</keyword>
<evidence type="ECO:0000313" key="3">
    <source>
        <dbReference type="Proteomes" id="UP001219956"/>
    </source>
</evidence>
<dbReference type="GO" id="GO:0016787">
    <property type="term" value="F:hydrolase activity"/>
    <property type="evidence" value="ECO:0007669"/>
    <property type="project" value="UniProtKB-KW"/>
</dbReference>
<dbReference type="Pfam" id="PF04101">
    <property type="entry name" value="Glyco_tran_28_C"/>
    <property type="match status" value="1"/>
</dbReference>
<comment type="caution">
    <text evidence="2">The sequence shown here is derived from an EMBL/GenBank/DDBJ whole genome shotgun (WGS) entry which is preliminary data.</text>
</comment>
<proteinExistence type="predicted"/>
<name>A0ABT5IWK3_9NEIS</name>
<dbReference type="EMBL" id="JAQQLF010000007">
    <property type="protein sequence ID" value="MDC7716941.1"/>
    <property type="molecule type" value="Genomic_DNA"/>
</dbReference>
<dbReference type="EC" id="3.6.1.57" evidence="2"/>
<dbReference type="SUPFAM" id="SSF53756">
    <property type="entry name" value="UDP-Glycosyltransferase/glycogen phosphorylase"/>
    <property type="match status" value="1"/>
</dbReference>
<feature type="domain" description="Glycosyl transferase family 28 C-terminal" evidence="1">
    <location>
        <begin position="215"/>
        <end position="335"/>
    </location>
</feature>
<accession>A0ABT5IWK3</accession>
<gene>
    <name evidence="2" type="primary">pseG</name>
    <name evidence="2" type="ORF">PQU95_06905</name>
</gene>
<dbReference type="Gene3D" id="3.40.50.2000">
    <property type="entry name" value="Glycogen Phosphorylase B"/>
    <property type="match status" value="1"/>
</dbReference>
<evidence type="ECO:0000313" key="2">
    <source>
        <dbReference type="EMBL" id="MDC7716941.1"/>
    </source>
</evidence>
<dbReference type="Proteomes" id="UP001219956">
    <property type="component" value="Unassembled WGS sequence"/>
</dbReference>
<reference evidence="2 3" key="1">
    <citation type="submission" date="2023-01" db="EMBL/GenBank/DDBJ databases">
        <title>Novel species of the genus Vogesella isolated from rivers.</title>
        <authorList>
            <person name="Lu H."/>
        </authorList>
    </citation>
    <scope>NUCLEOTIDE SEQUENCE [LARGE SCALE GENOMIC DNA]</scope>
    <source>
        <strain evidence="2 3">DC21W</strain>
    </source>
</reference>
<dbReference type="NCBIfam" id="TIGR03590">
    <property type="entry name" value="PseG"/>
    <property type="match status" value="1"/>
</dbReference>
<dbReference type="PANTHER" id="PTHR21015">
    <property type="entry name" value="UDP-N-ACETYLGLUCOSAMINE--N-ACETYLMURAMYL-(PENTAPEPTIDE) PYROPHOSPHORYL-UNDECAPRENOL N-ACETYLGLUCOSAMINE TRANSFERASE 1"/>
    <property type="match status" value="1"/>
</dbReference>
<dbReference type="PANTHER" id="PTHR21015:SF22">
    <property type="entry name" value="GLYCOSYLTRANSFERASE"/>
    <property type="match status" value="1"/>
</dbReference>
<dbReference type="InterPro" id="IPR007235">
    <property type="entry name" value="Glyco_trans_28_C"/>
</dbReference>
<evidence type="ECO:0000259" key="1">
    <source>
        <dbReference type="Pfam" id="PF04101"/>
    </source>
</evidence>
<keyword evidence="2" id="KW-0378">Hydrolase</keyword>
<sequence length="356" mass="39232">MRCLTLADELAANGADCQFICRAHAGNLIALIRAKGYLVHELAVTEQDFTSQFASTAQAPLPELTHARWLGVTQAQDADECALVLSRQRVDWLVVDHYAIDARWQQVLTPYYHRLMVVDDLADRQHLCHLLLDQTHGRQPEDYLRLVPVDCQVLAGAHYALLRPEFAALRSHSLQRRAKPAIRKLLLTMGGVDKENATGKVMLALRGTALPPDCQITVVMGPTAPWLEKVAEQARLMPWLTQVVAGVTNMAELMAESDLAIGAAGATTWERCCLGLPSLMIVLAENQRYAASILESAQVVGVLDLEKNMANNLARFIHEIISSNDILLQMSNCASEITDGLGAKRVADRITQKELT</sequence>
<organism evidence="2 3">
    <name type="scientific">Vogesella aquatica</name>
    <dbReference type="NCBI Taxonomy" id="2984206"/>
    <lineage>
        <taxon>Bacteria</taxon>
        <taxon>Pseudomonadati</taxon>
        <taxon>Pseudomonadota</taxon>
        <taxon>Betaproteobacteria</taxon>
        <taxon>Neisseriales</taxon>
        <taxon>Chromobacteriaceae</taxon>
        <taxon>Vogesella</taxon>
    </lineage>
</organism>